<gene>
    <name evidence="2" type="ORF">SAMN05421783_105159</name>
</gene>
<organism evidence="2 3">
    <name type="scientific">Thiocapsa roseopersicina</name>
    <dbReference type="NCBI Taxonomy" id="1058"/>
    <lineage>
        <taxon>Bacteria</taxon>
        <taxon>Pseudomonadati</taxon>
        <taxon>Pseudomonadota</taxon>
        <taxon>Gammaproteobacteria</taxon>
        <taxon>Chromatiales</taxon>
        <taxon>Chromatiaceae</taxon>
        <taxon>Thiocapsa</taxon>
    </lineage>
</organism>
<dbReference type="AlphaFoldDB" id="A0A1H2ULA5"/>
<evidence type="ECO:0000256" key="1">
    <source>
        <dbReference type="SAM" id="Phobius"/>
    </source>
</evidence>
<dbReference type="PANTHER" id="PTHR34548:SF2">
    <property type="entry name" value="PROTEIN TIC 21, CHLOROPLASTIC"/>
    <property type="match status" value="1"/>
</dbReference>
<dbReference type="STRING" id="1058.SAMN05421783_105159"/>
<sequence>MFKKFIENSLKKTRTLPRISLAKSFSRLGWTGLWIQIVVGAIPIVLMSYTFVFAQSPTGPRAGLPIVEYLTMGSLAILVFTTFWFYRYTRIAKQIAGPEQSPSEEDLAGTVWVGLVASSVAILFTIVVMFIEVAHLLFYFLSTPQGGVPVIQTTGMGPASWVSAVDMLSLMSMVMTLMAELVVMVFSLWLLFRVTEGSPEYGGGKVVV</sequence>
<evidence type="ECO:0008006" key="4">
    <source>
        <dbReference type="Google" id="ProtNLM"/>
    </source>
</evidence>
<keyword evidence="1" id="KW-0812">Transmembrane</keyword>
<keyword evidence="1" id="KW-1133">Transmembrane helix</keyword>
<dbReference type="OrthoDB" id="5766633at2"/>
<protein>
    <recommendedName>
        <fullName evidence="4">DUF3611 family protein</fullName>
    </recommendedName>
</protein>
<keyword evidence="1" id="KW-0472">Membrane</keyword>
<feature type="transmembrane region" description="Helical" evidence="1">
    <location>
        <begin position="66"/>
        <end position="86"/>
    </location>
</feature>
<accession>A0A1H2ULA5</accession>
<proteinExistence type="predicted"/>
<dbReference type="RefSeq" id="WP_093029781.1">
    <property type="nucleotide sequence ID" value="NZ_FNNZ01000005.1"/>
</dbReference>
<reference evidence="3" key="1">
    <citation type="submission" date="2016-10" db="EMBL/GenBank/DDBJ databases">
        <authorList>
            <person name="Varghese N."/>
            <person name="Submissions S."/>
        </authorList>
    </citation>
    <scope>NUCLEOTIDE SEQUENCE [LARGE SCALE GENOMIC DNA]</scope>
    <source>
        <strain evidence="3">DSM 217</strain>
    </source>
</reference>
<dbReference type="InterPro" id="IPR022051">
    <property type="entry name" value="DUF3611"/>
</dbReference>
<feature type="transmembrane region" description="Helical" evidence="1">
    <location>
        <begin position="33"/>
        <end position="54"/>
    </location>
</feature>
<dbReference type="Pfam" id="PF12263">
    <property type="entry name" value="DUF3611"/>
    <property type="match status" value="1"/>
</dbReference>
<evidence type="ECO:0000313" key="2">
    <source>
        <dbReference type="EMBL" id="SDW56728.1"/>
    </source>
</evidence>
<dbReference type="EMBL" id="FNNZ01000005">
    <property type="protein sequence ID" value="SDW56728.1"/>
    <property type="molecule type" value="Genomic_DNA"/>
</dbReference>
<dbReference type="Proteomes" id="UP000198816">
    <property type="component" value="Unassembled WGS sequence"/>
</dbReference>
<dbReference type="PANTHER" id="PTHR34548">
    <property type="entry name" value="PROTEIN TIC 21, CHLOROPLASTIC"/>
    <property type="match status" value="1"/>
</dbReference>
<keyword evidence="3" id="KW-1185">Reference proteome</keyword>
<feature type="transmembrane region" description="Helical" evidence="1">
    <location>
        <begin position="170"/>
        <end position="192"/>
    </location>
</feature>
<name>A0A1H2ULA5_THIRO</name>
<evidence type="ECO:0000313" key="3">
    <source>
        <dbReference type="Proteomes" id="UP000198816"/>
    </source>
</evidence>
<feature type="transmembrane region" description="Helical" evidence="1">
    <location>
        <begin position="107"/>
        <end position="131"/>
    </location>
</feature>